<dbReference type="GO" id="GO:0044281">
    <property type="term" value="P:small molecule metabolic process"/>
    <property type="evidence" value="ECO:0007669"/>
    <property type="project" value="UniProtKB-ARBA"/>
</dbReference>
<reference evidence="4 5" key="1">
    <citation type="submission" date="2020-02" db="EMBL/GenBank/DDBJ databases">
        <title>The whole genome sequence of CPCC 205119.</title>
        <authorList>
            <person name="Jiang Z."/>
        </authorList>
    </citation>
    <scope>NUCLEOTIDE SEQUENCE [LARGE SCALE GENOMIC DNA]</scope>
    <source>
        <strain evidence="4 5">CPCC 205119</strain>
    </source>
</reference>
<dbReference type="RefSeq" id="WP_152727525.1">
    <property type="nucleotide sequence ID" value="NZ_JAABOZ010000001.1"/>
</dbReference>
<dbReference type="InterPro" id="IPR051121">
    <property type="entry name" value="FAH"/>
</dbReference>
<evidence type="ECO:0000256" key="1">
    <source>
        <dbReference type="ARBA" id="ARBA00010211"/>
    </source>
</evidence>
<comment type="caution">
    <text evidence="4">The sequence shown here is derived from an EMBL/GenBank/DDBJ whole genome shotgun (WGS) entry which is preliminary data.</text>
</comment>
<dbReference type="SUPFAM" id="SSF56529">
    <property type="entry name" value="FAH"/>
    <property type="match status" value="1"/>
</dbReference>
<feature type="domain" description="Fumarylacetoacetase-like C-terminal" evidence="3">
    <location>
        <begin position="143"/>
        <end position="333"/>
    </location>
</feature>
<gene>
    <name evidence="4" type="ORF">G1H19_10725</name>
</gene>
<dbReference type="Gene3D" id="3.90.850.10">
    <property type="entry name" value="Fumarylacetoacetase-like, C-terminal domain"/>
    <property type="match status" value="1"/>
</dbReference>
<dbReference type="GO" id="GO:0016787">
    <property type="term" value="F:hydrolase activity"/>
    <property type="evidence" value="ECO:0007669"/>
    <property type="project" value="UniProtKB-KW"/>
</dbReference>
<dbReference type="InterPro" id="IPR036663">
    <property type="entry name" value="Fumarylacetoacetase_C_sf"/>
</dbReference>
<comment type="similarity">
    <text evidence="1">Belongs to the FAH family.</text>
</comment>
<dbReference type="InterPro" id="IPR011234">
    <property type="entry name" value="Fumarylacetoacetase-like_C"/>
</dbReference>
<dbReference type="PANTHER" id="PTHR42796">
    <property type="entry name" value="FUMARYLACETOACETATE HYDROLASE DOMAIN-CONTAINING PROTEIN 2A-RELATED"/>
    <property type="match status" value="1"/>
</dbReference>
<protein>
    <submittedName>
        <fullName evidence="4">Fumarylacetoacetate hydrolase family protein</fullName>
    </submittedName>
</protein>
<sequence>MTAVTPATRTPEHPVDEATGLRRDSFALASYAEGDRRFPALVGSDGTVTDLSGTFPDLHAVFDDWTRNLQVVGDLWASGSRPTRPLAGLRPLPPLSHPNLLAAGANYKTHSAQMLTKNEFNQHNRRPGESDEDFFARNLELMETRSREGVPFFWTGLHSSLVGAQDDVVLPVLGNEPDWELELGVVLGGTGRLLTPDEALEKIAGYTIVNDLGTVDLFRRTDIPWGYDWVSKHQPTFKPAGPFVVPAQFFTLDDTIRTTLSVNGQVMQDWPTADLIFRPEQFVAYASERVRLTPGDMIVMGSPPGNGKHHGRFLADGDVIDSTITYLGSQRNRCVAEDAHGRTPHFGDFPAS</sequence>
<dbReference type="GO" id="GO:0046872">
    <property type="term" value="F:metal ion binding"/>
    <property type="evidence" value="ECO:0007669"/>
    <property type="project" value="UniProtKB-KW"/>
</dbReference>
<proteinExistence type="inferred from homology"/>
<evidence type="ECO:0000259" key="3">
    <source>
        <dbReference type="Pfam" id="PF01557"/>
    </source>
</evidence>
<evidence type="ECO:0000313" key="5">
    <source>
        <dbReference type="Proteomes" id="UP000470470"/>
    </source>
</evidence>
<dbReference type="Pfam" id="PF01557">
    <property type="entry name" value="FAA_hydrolase"/>
    <property type="match status" value="1"/>
</dbReference>
<accession>A0A7K3WG50</accession>
<dbReference type="Proteomes" id="UP000470470">
    <property type="component" value="Unassembled WGS sequence"/>
</dbReference>
<organism evidence="4 5">
    <name type="scientific">Goekera deserti</name>
    <dbReference type="NCBI Taxonomy" id="2497753"/>
    <lineage>
        <taxon>Bacteria</taxon>
        <taxon>Bacillati</taxon>
        <taxon>Actinomycetota</taxon>
        <taxon>Actinomycetes</taxon>
        <taxon>Geodermatophilales</taxon>
        <taxon>Geodermatophilaceae</taxon>
        <taxon>Goekera</taxon>
    </lineage>
</organism>
<evidence type="ECO:0000256" key="2">
    <source>
        <dbReference type="ARBA" id="ARBA00022723"/>
    </source>
</evidence>
<dbReference type="AlphaFoldDB" id="A0A7K3WG50"/>
<keyword evidence="4" id="KW-0378">Hydrolase</keyword>
<dbReference type="EMBL" id="JAAGWK010000012">
    <property type="protein sequence ID" value="NEL54473.1"/>
    <property type="molecule type" value="Genomic_DNA"/>
</dbReference>
<name>A0A7K3WG50_9ACTN</name>
<keyword evidence="5" id="KW-1185">Reference proteome</keyword>
<evidence type="ECO:0000313" key="4">
    <source>
        <dbReference type="EMBL" id="NEL54473.1"/>
    </source>
</evidence>
<dbReference type="PANTHER" id="PTHR42796:SF4">
    <property type="entry name" value="FUMARYLACETOACETATE HYDROLASE DOMAIN-CONTAINING PROTEIN 2A"/>
    <property type="match status" value="1"/>
</dbReference>
<keyword evidence="2" id="KW-0479">Metal-binding</keyword>